<accession>A0A1T5LM90</accession>
<dbReference type="SUPFAM" id="SSF53335">
    <property type="entry name" value="S-adenosyl-L-methionine-dependent methyltransferases"/>
    <property type="match status" value="1"/>
</dbReference>
<dbReference type="STRING" id="428993.SAMN06296058_2743"/>
<gene>
    <name evidence="2" type="ORF">SAMN06296058_2743</name>
</gene>
<evidence type="ECO:0000313" key="2">
    <source>
        <dbReference type="EMBL" id="SKC77034.1"/>
    </source>
</evidence>
<dbReference type="GO" id="GO:0008168">
    <property type="term" value="F:methyltransferase activity"/>
    <property type="evidence" value="ECO:0007669"/>
    <property type="project" value="UniProtKB-KW"/>
</dbReference>
<dbReference type="Gene3D" id="3.40.50.150">
    <property type="entry name" value="Vaccinia Virus protein VP39"/>
    <property type="match status" value="1"/>
</dbReference>
<dbReference type="Pfam" id="PF05050">
    <property type="entry name" value="Methyltransf_21"/>
    <property type="match status" value="1"/>
</dbReference>
<keyword evidence="2" id="KW-0489">Methyltransferase</keyword>
<dbReference type="InterPro" id="IPR006342">
    <property type="entry name" value="FkbM_mtfrase"/>
</dbReference>
<dbReference type="GO" id="GO:0032259">
    <property type="term" value="P:methylation"/>
    <property type="evidence" value="ECO:0007669"/>
    <property type="project" value="UniProtKB-KW"/>
</dbReference>
<dbReference type="Proteomes" id="UP000190341">
    <property type="component" value="Unassembled WGS sequence"/>
</dbReference>
<proteinExistence type="predicted"/>
<dbReference type="EMBL" id="FUZV01000002">
    <property type="protein sequence ID" value="SKC77034.1"/>
    <property type="molecule type" value="Genomic_DNA"/>
</dbReference>
<dbReference type="InterPro" id="IPR029063">
    <property type="entry name" value="SAM-dependent_MTases_sf"/>
</dbReference>
<protein>
    <submittedName>
        <fullName evidence="2">Methyltransferase, FkbM family</fullName>
    </submittedName>
</protein>
<name>A0A1T5LM90_9GAMM</name>
<feature type="domain" description="Methyltransferase FkbM" evidence="1">
    <location>
        <begin position="76"/>
        <end position="205"/>
    </location>
</feature>
<dbReference type="RefSeq" id="WP_079725067.1">
    <property type="nucleotide sequence ID" value="NZ_BMCL01000001.1"/>
</dbReference>
<dbReference type="AlphaFoldDB" id="A0A1T5LM90"/>
<evidence type="ECO:0000313" key="3">
    <source>
        <dbReference type="Proteomes" id="UP000190341"/>
    </source>
</evidence>
<dbReference type="NCBIfam" id="TIGR01444">
    <property type="entry name" value="fkbM_fam"/>
    <property type="match status" value="1"/>
</dbReference>
<keyword evidence="2" id="KW-0808">Transferase</keyword>
<sequence>MDTQLLPQDSSKRLWKTRYGVMASRRADVMAARSLQLYGEWMEHELDLLSSLLEQGNTVLEFGGEFGAHSIWLAQAVGESGQVHVVEPRRLEFQQLCANIALNQLLNVYTHLAWLGRVDEGMLVSETLNDSGAGDTSRIRSISVDSLALPSLQLLKVNVPGTLSGILQDAEETLRRCRPAIYARLGQPEQAIAEVRALKQAGYRCWSHLPYRYNRDNFNGSDDNQFPGCVSQNVIAVPVESRTDFERLQEI</sequence>
<dbReference type="OrthoDB" id="5679686at2"/>
<keyword evidence="3" id="KW-1185">Reference proteome</keyword>
<organism evidence="2 3">
    <name type="scientific">Pseudoxanthomonas indica</name>
    <dbReference type="NCBI Taxonomy" id="428993"/>
    <lineage>
        <taxon>Bacteria</taxon>
        <taxon>Pseudomonadati</taxon>
        <taxon>Pseudomonadota</taxon>
        <taxon>Gammaproteobacteria</taxon>
        <taxon>Lysobacterales</taxon>
        <taxon>Lysobacteraceae</taxon>
        <taxon>Pseudoxanthomonas</taxon>
    </lineage>
</organism>
<evidence type="ECO:0000259" key="1">
    <source>
        <dbReference type="Pfam" id="PF05050"/>
    </source>
</evidence>
<reference evidence="2 3" key="1">
    <citation type="submission" date="2017-02" db="EMBL/GenBank/DDBJ databases">
        <authorList>
            <person name="Peterson S.W."/>
        </authorList>
    </citation>
    <scope>NUCLEOTIDE SEQUENCE [LARGE SCALE GENOMIC DNA]</scope>
    <source>
        <strain evidence="2 3">P15</strain>
    </source>
</reference>